<dbReference type="Pfam" id="PF21986">
    <property type="entry name" value="AH_C"/>
    <property type="match status" value="1"/>
</dbReference>
<dbReference type="Gene3D" id="3.90.1300.10">
    <property type="entry name" value="Amidase signature (AS) domain"/>
    <property type="match status" value="1"/>
</dbReference>
<evidence type="ECO:0000259" key="1">
    <source>
        <dbReference type="Pfam" id="PF01425"/>
    </source>
</evidence>
<evidence type="ECO:0000313" key="3">
    <source>
        <dbReference type="EMBL" id="MBB5402036.1"/>
    </source>
</evidence>
<dbReference type="NCBIfam" id="NF006043">
    <property type="entry name" value="PRK08186.1"/>
    <property type="match status" value="1"/>
</dbReference>
<name>A0A7W8L7V7_9BURK</name>
<dbReference type="PANTHER" id="PTHR11895">
    <property type="entry name" value="TRANSAMIDASE"/>
    <property type="match status" value="1"/>
</dbReference>
<dbReference type="Gene3D" id="3.10.490.10">
    <property type="entry name" value="Gamma-glutamyl cyclotransferase-like"/>
    <property type="match status" value="1"/>
</dbReference>
<dbReference type="InterPro" id="IPR000120">
    <property type="entry name" value="Amidase"/>
</dbReference>
<evidence type="ECO:0000313" key="4">
    <source>
        <dbReference type="Proteomes" id="UP000592820"/>
    </source>
</evidence>
<reference evidence="3 4" key="1">
    <citation type="submission" date="2020-08" db="EMBL/GenBank/DDBJ databases">
        <title>Genomic Encyclopedia of Type Strains, Phase IV (KMG-V): Genome sequencing to study the core and pangenomes of soil and plant-associated prokaryotes.</title>
        <authorList>
            <person name="Whitman W."/>
        </authorList>
    </citation>
    <scope>NUCLEOTIDE SEQUENCE [LARGE SCALE GENOMIC DNA]</scope>
    <source>
        <strain evidence="3 4">JPY162</strain>
    </source>
</reference>
<dbReference type="EC" id="3.5.1.54" evidence="3"/>
<dbReference type="Pfam" id="PF01425">
    <property type="entry name" value="Amidase"/>
    <property type="match status" value="1"/>
</dbReference>
<dbReference type="InterPro" id="IPR053844">
    <property type="entry name" value="AH_C"/>
</dbReference>
<dbReference type="Gene3D" id="1.20.58.1700">
    <property type="match status" value="1"/>
</dbReference>
<dbReference type="EMBL" id="JACHDE010000007">
    <property type="protein sequence ID" value="MBB5402036.1"/>
    <property type="molecule type" value="Genomic_DNA"/>
</dbReference>
<dbReference type="AlphaFoldDB" id="A0A7W8L7V7"/>
<accession>A0A7W8L7V7</accession>
<dbReference type="GO" id="GO:0004039">
    <property type="term" value="F:allophanate hydrolase activity"/>
    <property type="evidence" value="ECO:0007669"/>
    <property type="project" value="UniProtKB-EC"/>
</dbReference>
<dbReference type="InterPro" id="IPR014085">
    <property type="entry name" value="Allophanate_hydrolase"/>
</dbReference>
<feature type="domain" description="Allophanate hydrolase C-terminal" evidence="2">
    <location>
        <begin position="505"/>
        <end position="632"/>
    </location>
</feature>
<comment type="caution">
    <text evidence="3">The sequence shown here is derived from an EMBL/GenBank/DDBJ whole genome shotgun (WGS) entry which is preliminary data.</text>
</comment>
<keyword evidence="3" id="KW-0378">Hydrolase</keyword>
<dbReference type="InterPro" id="IPR023631">
    <property type="entry name" value="Amidase_dom"/>
</dbReference>
<organism evidence="3 4">
    <name type="scientific">Paraburkholderia youngii</name>
    <dbReference type="NCBI Taxonomy" id="2782701"/>
    <lineage>
        <taxon>Bacteria</taxon>
        <taxon>Pseudomonadati</taxon>
        <taxon>Pseudomonadota</taxon>
        <taxon>Betaproteobacteria</taxon>
        <taxon>Burkholderiales</taxon>
        <taxon>Burkholderiaceae</taxon>
        <taxon>Paraburkholderia</taxon>
    </lineage>
</organism>
<dbReference type="Proteomes" id="UP000592820">
    <property type="component" value="Unassembled WGS sequence"/>
</dbReference>
<evidence type="ECO:0000259" key="2">
    <source>
        <dbReference type="Pfam" id="PF21986"/>
    </source>
</evidence>
<proteinExistence type="predicted"/>
<dbReference type="InterPro" id="IPR036928">
    <property type="entry name" value="AS_sf"/>
</dbReference>
<sequence length="645" mass="68241">MPGKDFLASYPAWHICCEHEPKLVFKIERMLPDAFFKVRALLESYATKRTTPRDIVDTLIARIEAFCRPEIWISRVSAADLASRAAALEDARGRLGAAIFERMPLFGVPFAVKDNIDVAGMPTTAACDAFAYTPAASAFAVDRLLDAGAILIGKTNLDQFATGLVGTRSPYGAVRQFESDAHISGGSSSGSAIVVAAGLAAFSLGTDTAGSGRVPAGFNELVGLKPTPGLVSKRGVVPACRSLDCVSIFAHDVGDAWEVLLQMAKYDGDDGYARRVPPLGLPHAPLRLAVPEQLTFHGDGQARQAFVATLDTIASRLALSPTSVPFEPMQRTAALLYDGPWVAERRAALGSFFETNRADIDPVVAEVIAKADGYSAVDAFNGQYALAALRREVETLFEAIDVLIVPTTPTHPTFDEVRADPIGANSQLGVYTNFVNLLDLCALAVPGIRRADGLPAGVTLIAPAGADQRLAVLGARIQALFMANVTPDDAASIAARPLPFEEPTVKLAVVGAHLRGQPLCWQLLEAGARFVETTTTSSHYRLYALAGTKPAKPALVHTPHEAGQPIEIELWEVPLRSFGAFVAHVPAPLGIGSVETADGLIVKGFISEPLAVAPGSGAHDITAFGGWRAWLATAAGTQARSDLQS</sequence>
<protein>
    <submittedName>
        <fullName evidence="3">Allophanate hydrolase</fullName>
        <ecNumber evidence="3">3.5.1.54</ecNumber>
    </submittedName>
</protein>
<dbReference type="NCBIfam" id="TIGR02713">
    <property type="entry name" value="allophanate_hyd"/>
    <property type="match status" value="1"/>
</dbReference>
<gene>
    <name evidence="3" type="ORF">HDG41_004122</name>
</gene>
<dbReference type="SUPFAM" id="SSF75304">
    <property type="entry name" value="Amidase signature (AS) enzymes"/>
    <property type="match status" value="1"/>
</dbReference>
<feature type="domain" description="Amidase" evidence="1">
    <location>
        <begin position="54"/>
        <end position="470"/>
    </location>
</feature>
<dbReference type="PANTHER" id="PTHR11895:SF169">
    <property type="entry name" value="GLUTAMYL-TRNA(GLN) AMIDOTRANSFERASE"/>
    <property type="match status" value="1"/>
</dbReference>